<dbReference type="GO" id="GO:0003746">
    <property type="term" value="F:translation elongation factor activity"/>
    <property type="evidence" value="ECO:0007669"/>
    <property type="project" value="UniProtKB-KW"/>
</dbReference>
<dbReference type="Gene3D" id="3.30.70.240">
    <property type="match status" value="1"/>
</dbReference>
<dbReference type="CDD" id="cd03699">
    <property type="entry name" value="EF4_II"/>
    <property type="match status" value="1"/>
</dbReference>
<comment type="function">
    <text evidence="7">Required for accurate and efficient protein synthesis under certain stress conditions. May act as a fidelity factor of the translation reaction, by catalyzing a one-codon backward translocation of tRNAs on improperly translocated ribosomes. Back-translocation proceeds from a post-translocation (POST) complex to a pre-translocation (PRE) complex, thus giving elongation factor G a second chance to translocate the tRNAs correctly. Binds to ribosomes in a GTP-dependent manner.</text>
</comment>
<dbReference type="PANTHER" id="PTHR43512">
    <property type="entry name" value="TRANSLATION FACTOR GUF1-RELATED"/>
    <property type="match status" value="1"/>
</dbReference>
<dbReference type="InterPro" id="IPR038363">
    <property type="entry name" value="LepA_C_sf"/>
</dbReference>
<keyword evidence="2 7" id="KW-0547">Nucleotide-binding</keyword>
<dbReference type="InterPro" id="IPR031157">
    <property type="entry name" value="G_TR_CS"/>
</dbReference>
<dbReference type="SUPFAM" id="SSF50447">
    <property type="entry name" value="Translation proteins"/>
    <property type="match status" value="1"/>
</dbReference>
<keyword evidence="9" id="KW-0251">Elongation factor</keyword>
<dbReference type="Gene3D" id="3.30.70.870">
    <property type="entry name" value="Elongation Factor G (Translational Gtpase), domain 3"/>
    <property type="match status" value="1"/>
</dbReference>
<comment type="subcellular location">
    <subcellularLocation>
        <location evidence="7">Cell membrane</location>
        <topology evidence="7">Peripheral membrane protein</topology>
        <orientation evidence="7">Cytoplasmic side</orientation>
    </subcellularLocation>
</comment>
<dbReference type="PRINTS" id="PR00315">
    <property type="entry name" value="ELONGATNFCT"/>
</dbReference>
<comment type="similarity">
    <text evidence="1 7">Belongs to the TRAFAC class translation factor GTPase superfamily. Classic translation factor GTPase family. LepA subfamily.</text>
</comment>
<evidence type="ECO:0000256" key="6">
    <source>
        <dbReference type="ARBA" id="ARBA00023136"/>
    </source>
</evidence>
<keyword evidence="5 7" id="KW-0342">GTP-binding</keyword>
<feature type="domain" description="Tr-type G" evidence="8">
    <location>
        <begin position="7"/>
        <end position="189"/>
    </location>
</feature>
<accession>A0ABV1FJM2</accession>
<feature type="binding site" evidence="7">
    <location>
        <begin position="136"/>
        <end position="139"/>
    </location>
    <ligand>
        <name>GTP</name>
        <dbReference type="ChEBI" id="CHEBI:37565"/>
    </ligand>
</feature>
<protein>
    <recommendedName>
        <fullName evidence="7">Elongation factor 4</fullName>
        <shortName evidence="7">EF-4</shortName>
        <ecNumber evidence="7">3.6.5.n1</ecNumber>
    </recommendedName>
    <alternativeName>
        <fullName evidence="7">Ribosomal back-translocase LepA</fullName>
    </alternativeName>
</protein>
<comment type="catalytic activity">
    <reaction evidence="7">
        <text>GTP + H2O = GDP + phosphate + H(+)</text>
        <dbReference type="Rhea" id="RHEA:19669"/>
        <dbReference type="ChEBI" id="CHEBI:15377"/>
        <dbReference type="ChEBI" id="CHEBI:15378"/>
        <dbReference type="ChEBI" id="CHEBI:37565"/>
        <dbReference type="ChEBI" id="CHEBI:43474"/>
        <dbReference type="ChEBI" id="CHEBI:58189"/>
        <dbReference type="EC" id="3.6.5.n1"/>
    </reaction>
</comment>
<comment type="caution">
    <text evidence="9">The sequence shown here is derived from an EMBL/GenBank/DDBJ whole genome shotgun (WGS) entry which is preliminary data.</text>
</comment>
<keyword evidence="10" id="KW-1185">Reference proteome</keyword>
<dbReference type="SUPFAM" id="SSF54980">
    <property type="entry name" value="EF-G C-terminal domain-like"/>
    <property type="match status" value="2"/>
</dbReference>
<evidence type="ECO:0000313" key="10">
    <source>
        <dbReference type="Proteomes" id="UP001438008"/>
    </source>
</evidence>
<sequence>MTTFDQSKIRNFCIIAHIDHGKSTLADRIIEQTGLLTSREMQAQVLDNMDLERERGITIKAQTVRTVYKAKDGEEYIFNLIDTPGHVDFNYEVSRSLAACDGAILVVDAAQGIEAQTLANVYLALDHDLDVIPVINKIDLPSAEPQRVIDEIEDVIGLEAQDAPQISAKTGLNVDQVLEAIVHKIPAPTGDPNAPLKALIFDSVYDSYKGVIIFCRIKEGTVKKGTTIRMMATGAEEEVVEVGYFGAGQFIPCDELSAGMVGYVTASIKNVRDTRVGDTITDRDNPCAAPLPGYKKVLPMVYCGLYPADGAKYPDLRDALEKLQLNDASLQFEPETSIALGFGFRCGFLGLLHLEIIQERLEREYNLDLVTTAPGVIYKVYKTNGEVIDLTNPSNLPDPSEIEHMEEPFVSAEIMVTTEFIGSIMELCQERRGIYLGMEYMEETRALLKYELPLNEIIYDFFDALKSRSRGYASFDYEMKGYVQADLVKLDILINKEEVDALSFIVHSSTAYERGRKMCEKLKDEIPRHLFEIPIQAAVGGKVIARETVRAMRKDVLAKCYGGDISRKKKLLEKQKEGKKRMRQVGNVEIPQKAFMSVLKLDDK</sequence>
<dbReference type="Gene3D" id="3.40.50.300">
    <property type="entry name" value="P-loop containing nucleotide triphosphate hydrolases"/>
    <property type="match status" value="1"/>
</dbReference>
<dbReference type="NCBIfam" id="TIGR00231">
    <property type="entry name" value="small_GTP"/>
    <property type="match status" value="1"/>
</dbReference>
<dbReference type="GO" id="GO:0016787">
    <property type="term" value="F:hydrolase activity"/>
    <property type="evidence" value="ECO:0007669"/>
    <property type="project" value="UniProtKB-KW"/>
</dbReference>
<dbReference type="CDD" id="cd03709">
    <property type="entry name" value="lepA_C"/>
    <property type="match status" value="1"/>
</dbReference>
<dbReference type="Proteomes" id="UP001438008">
    <property type="component" value="Unassembled WGS sequence"/>
</dbReference>
<dbReference type="InterPro" id="IPR013842">
    <property type="entry name" value="LepA_CTD"/>
</dbReference>
<evidence type="ECO:0000256" key="7">
    <source>
        <dbReference type="HAMAP-Rule" id="MF_00071"/>
    </source>
</evidence>
<dbReference type="SUPFAM" id="SSF52540">
    <property type="entry name" value="P-loop containing nucleoside triphosphate hydrolases"/>
    <property type="match status" value="1"/>
</dbReference>
<evidence type="ECO:0000256" key="4">
    <source>
        <dbReference type="ARBA" id="ARBA00022917"/>
    </source>
</evidence>
<organism evidence="9 10">
    <name type="scientific">Laedolimicola intestinihominis</name>
    <dbReference type="NCBI Taxonomy" id="3133166"/>
    <lineage>
        <taxon>Bacteria</taxon>
        <taxon>Bacillati</taxon>
        <taxon>Bacillota</taxon>
        <taxon>Clostridia</taxon>
        <taxon>Lachnospirales</taxon>
        <taxon>Lachnospiraceae</taxon>
        <taxon>Laedolimicola</taxon>
    </lineage>
</organism>
<evidence type="ECO:0000256" key="1">
    <source>
        <dbReference type="ARBA" id="ARBA00005454"/>
    </source>
</evidence>
<reference evidence="9 10" key="1">
    <citation type="submission" date="2024-03" db="EMBL/GenBank/DDBJ databases">
        <title>Human intestinal bacterial collection.</title>
        <authorList>
            <person name="Pauvert C."/>
            <person name="Hitch T.C.A."/>
            <person name="Clavel T."/>
        </authorList>
    </citation>
    <scope>NUCLEOTIDE SEQUENCE [LARGE SCALE GENOMIC DNA]</scope>
    <source>
        <strain evidence="9 10">CLA-AA-H132</strain>
    </source>
</reference>
<evidence type="ECO:0000313" key="9">
    <source>
        <dbReference type="EMBL" id="MEQ2473236.1"/>
    </source>
</evidence>
<evidence type="ECO:0000256" key="3">
    <source>
        <dbReference type="ARBA" id="ARBA00022801"/>
    </source>
</evidence>
<dbReference type="InterPro" id="IPR000795">
    <property type="entry name" value="T_Tr_GTP-bd_dom"/>
</dbReference>
<dbReference type="Pfam" id="PF03144">
    <property type="entry name" value="GTP_EFTU_D2"/>
    <property type="match status" value="1"/>
</dbReference>
<dbReference type="InterPro" id="IPR005225">
    <property type="entry name" value="Small_GTP-bd"/>
</dbReference>
<dbReference type="PROSITE" id="PS51722">
    <property type="entry name" value="G_TR_2"/>
    <property type="match status" value="1"/>
</dbReference>
<dbReference type="InterPro" id="IPR027417">
    <property type="entry name" value="P-loop_NTPase"/>
</dbReference>
<dbReference type="RefSeq" id="WP_349164974.1">
    <property type="nucleotide sequence ID" value="NZ_JBBMFE010000012.1"/>
</dbReference>
<dbReference type="HAMAP" id="MF_00071">
    <property type="entry name" value="LepA"/>
    <property type="match status" value="1"/>
</dbReference>
<dbReference type="SMART" id="SM00838">
    <property type="entry name" value="EFG_C"/>
    <property type="match status" value="1"/>
</dbReference>
<keyword evidence="7" id="KW-1003">Cell membrane</keyword>
<dbReference type="InterPro" id="IPR009000">
    <property type="entry name" value="Transl_B-barrel_sf"/>
</dbReference>
<dbReference type="PROSITE" id="PS00301">
    <property type="entry name" value="G_TR_1"/>
    <property type="match status" value="1"/>
</dbReference>
<dbReference type="InterPro" id="IPR004161">
    <property type="entry name" value="EFTu-like_2"/>
</dbReference>
<dbReference type="EMBL" id="JBBMFE010000012">
    <property type="protein sequence ID" value="MEQ2473236.1"/>
    <property type="molecule type" value="Genomic_DNA"/>
</dbReference>
<dbReference type="Pfam" id="PF00679">
    <property type="entry name" value="EFG_C"/>
    <property type="match status" value="1"/>
</dbReference>
<evidence type="ECO:0000256" key="5">
    <source>
        <dbReference type="ARBA" id="ARBA00023134"/>
    </source>
</evidence>
<dbReference type="CDD" id="cd01890">
    <property type="entry name" value="LepA"/>
    <property type="match status" value="1"/>
</dbReference>
<dbReference type="Pfam" id="PF06421">
    <property type="entry name" value="LepA_C"/>
    <property type="match status" value="1"/>
</dbReference>
<dbReference type="EC" id="3.6.5.n1" evidence="7"/>
<keyword evidence="3 7" id="KW-0378">Hydrolase</keyword>
<dbReference type="Gene3D" id="3.30.70.2570">
    <property type="entry name" value="Elongation factor 4, C-terminal domain"/>
    <property type="match status" value="1"/>
</dbReference>
<proteinExistence type="inferred from homology"/>
<dbReference type="NCBIfam" id="TIGR01393">
    <property type="entry name" value="lepA"/>
    <property type="match status" value="1"/>
</dbReference>
<dbReference type="InterPro" id="IPR035654">
    <property type="entry name" value="LepA_IV"/>
</dbReference>
<dbReference type="PANTHER" id="PTHR43512:SF4">
    <property type="entry name" value="TRANSLATION FACTOR GUF1 HOMOLOG, CHLOROPLASTIC"/>
    <property type="match status" value="1"/>
</dbReference>
<evidence type="ECO:0000259" key="8">
    <source>
        <dbReference type="PROSITE" id="PS51722"/>
    </source>
</evidence>
<evidence type="ECO:0000256" key="2">
    <source>
        <dbReference type="ARBA" id="ARBA00022741"/>
    </source>
</evidence>
<gene>
    <name evidence="7 9" type="primary">lepA</name>
    <name evidence="9" type="ORF">WMO29_12180</name>
</gene>
<dbReference type="CDD" id="cd16260">
    <property type="entry name" value="EF4_III"/>
    <property type="match status" value="1"/>
</dbReference>
<feature type="binding site" evidence="7">
    <location>
        <begin position="19"/>
        <end position="24"/>
    </location>
    <ligand>
        <name>GTP</name>
        <dbReference type="ChEBI" id="CHEBI:37565"/>
    </ligand>
</feature>
<dbReference type="InterPro" id="IPR000640">
    <property type="entry name" value="EFG_V-like"/>
</dbReference>
<keyword evidence="4 7" id="KW-0648">Protein biosynthesis</keyword>
<dbReference type="InterPro" id="IPR035647">
    <property type="entry name" value="EFG_III/V"/>
</dbReference>
<dbReference type="Gene3D" id="2.40.30.10">
    <property type="entry name" value="Translation factors"/>
    <property type="match status" value="1"/>
</dbReference>
<dbReference type="InterPro" id="IPR006297">
    <property type="entry name" value="EF-4"/>
</dbReference>
<name>A0ABV1FJM2_9FIRM</name>
<keyword evidence="6 7" id="KW-0472">Membrane</keyword>
<dbReference type="Pfam" id="PF00009">
    <property type="entry name" value="GTP_EFTU"/>
    <property type="match status" value="1"/>
</dbReference>